<dbReference type="InterPro" id="IPR012441">
    <property type="entry name" value="DUF1643"/>
</dbReference>
<reference evidence="2" key="1">
    <citation type="submission" date="2017-04" db="EMBL/GenBank/DDBJ databases">
        <authorList>
            <person name="Criscuolo A."/>
        </authorList>
    </citation>
    <scope>NUCLEOTIDE SEQUENCE [LARGE SCALE GENOMIC DNA]</scope>
</reference>
<evidence type="ECO:0000313" key="1">
    <source>
        <dbReference type="EMBL" id="SME51258.1"/>
    </source>
</evidence>
<proteinExistence type="predicted"/>
<dbReference type="Pfam" id="PF07799">
    <property type="entry name" value="DUF1643"/>
    <property type="match status" value="1"/>
</dbReference>
<gene>
    <name evidence="1" type="ORF">BACERE00185_05671</name>
</gene>
<evidence type="ECO:0000313" key="2">
    <source>
        <dbReference type="Proteomes" id="UP000194439"/>
    </source>
</evidence>
<dbReference type="EMBL" id="FWZD01000077">
    <property type="protein sequence ID" value="SME51258.1"/>
    <property type="molecule type" value="Genomic_DNA"/>
</dbReference>
<sequence length="228" mass="26203">MESKALFDESKTYRYSLKRIWDPHKGRVLFIMLNPSSANQDSEDRTSRRCLEFAKDLGFGSLEIVNLFAYIATDREELLQVSREEAIGPENENHIIRALNGADMVIAAWGENCKYHGRHKDIHELFKGYHLHCLGKTNKGFPKHPLYLNGNSQPIDYIKPERIVRRLIRTARNQERISKEGRAIHRDGEGGGDAWMWCSICHADYPITGSTACITCINKLVEEYHKEA</sequence>
<name>A0A1Y6B0H7_9BACI</name>
<protein>
    <recommendedName>
        <fullName evidence="3">DUF1643 domain-containing protein</fullName>
    </recommendedName>
</protein>
<dbReference type="Proteomes" id="UP000194439">
    <property type="component" value="Unassembled WGS sequence"/>
</dbReference>
<organism evidence="1 2">
    <name type="scientific">Bacillus mobilis</name>
    <dbReference type="NCBI Taxonomy" id="2026190"/>
    <lineage>
        <taxon>Bacteria</taxon>
        <taxon>Bacillati</taxon>
        <taxon>Bacillota</taxon>
        <taxon>Bacilli</taxon>
        <taxon>Bacillales</taxon>
        <taxon>Bacillaceae</taxon>
        <taxon>Bacillus</taxon>
        <taxon>Bacillus cereus group</taxon>
    </lineage>
</organism>
<dbReference type="AlphaFoldDB" id="A0A1Y6B0H7"/>
<dbReference type="RefSeq" id="WP_088030106.1">
    <property type="nucleotide sequence ID" value="NZ_FWZD01000077.1"/>
</dbReference>
<accession>A0A1Y6B0H7</accession>
<evidence type="ECO:0008006" key="3">
    <source>
        <dbReference type="Google" id="ProtNLM"/>
    </source>
</evidence>